<sequence length="181" mass="18917">MPRFVRFCLLGLIALALVSGAFQFDAAPCSCSREAAFAQGPADSPAAPAGTPVPEDAGTGSFPAPAASAPPPTAAASPAATPAPARPLPKMVDLGAGKCLACQKMKPVLEEATARFAGKAEIVFIDVWADREAGSQYGIRMIPTQIFFDADGNEVFRHEGFFSLEDITAQFEKMGVVVKKE</sequence>
<dbReference type="PROSITE" id="PS51352">
    <property type="entry name" value="THIOREDOXIN_2"/>
    <property type="match status" value="1"/>
</dbReference>
<dbReference type="SUPFAM" id="SSF52833">
    <property type="entry name" value="Thioredoxin-like"/>
    <property type="match status" value="1"/>
</dbReference>
<evidence type="ECO:0000256" key="2">
    <source>
        <dbReference type="SAM" id="SignalP"/>
    </source>
</evidence>
<proteinExistence type="predicted"/>
<dbReference type="GO" id="GO:0005829">
    <property type="term" value="C:cytosol"/>
    <property type="evidence" value="ECO:0007669"/>
    <property type="project" value="TreeGrafter"/>
</dbReference>
<dbReference type="EMBL" id="QOQW01000002">
    <property type="protein sequence ID" value="RCK81252.1"/>
    <property type="molecule type" value="Genomic_DNA"/>
</dbReference>
<dbReference type="AlphaFoldDB" id="A0A367ZV71"/>
<dbReference type="Gene3D" id="3.40.30.10">
    <property type="entry name" value="Glutaredoxin"/>
    <property type="match status" value="1"/>
</dbReference>
<evidence type="ECO:0000313" key="4">
    <source>
        <dbReference type="EMBL" id="RCK81252.1"/>
    </source>
</evidence>
<reference evidence="4 5" key="1">
    <citation type="submission" date="2018-05" db="EMBL/GenBank/DDBJ databases">
        <title>A metagenomic window into the 2 km-deep terrestrial subsurface aquifer revealed taxonomically and functionally diverse microbial community comprising novel uncultured bacterial lineages.</title>
        <authorList>
            <person name="Kadnikov V.V."/>
            <person name="Mardanov A.V."/>
            <person name="Beletsky A.V."/>
            <person name="Banks D."/>
            <person name="Pimenov N.V."/>
            <person name="Frank Y.A."/>
            <person name="Karnachuk O.V."/>
            <person name="Ravin N.V."/>
        </authorList>
    </citation>
    <scope>NUCLEOTIDE SEQUENCE [LARGE SCALE GENOMIC DNA]</scope>
    <source>
        <strain evidence="4">BY5</strain>
    </source>
</reference>
<feature type="compositionally biased region" description="Low complexity" evidence="1">
    <location>
        <begin position="74"/>
        <end position="83"/>
    </location>
</feature>
<feature type="region of interest" description="Disordered" evidence="1">
    <location>
        <begin position="40"/>
        <end position="84"/>
    </location>
</feature>
<evidence type="ECO:0000256" key="1">
    <source>
        <dbReference type="SAM" id="MobiDB-lite"/>
    </source>
</evidence>
<keyword evidence="2" id="KW-0732">Signal</keyword>
<feature type="signal peptide" evidence="2">
    <location>
        <begin position="1"/>
        <end position="26"/>
    </location>
</feature>
<dbReference type="InterPro" id="IPR012336">
    <property type="entry name" value="Thioredoxin-like_fold"/>
</dbReference>
<dbReference type="Pfam" id="PF13098">
    <property type="entry name" value="Thioredoxin_2"/>
    <property type="match status" value="1"/>
</dbReference>
<gene>
    <name evidence="4" type="ORF">OZSIB_2121</name>
</gene>
<name>A0A367ZV71_9BACT</name>
<evidence type="ECO:0000313" key="5">
    <source>
        <dbReference type="Proteomes" id="UP000252355"/>
    </source>
</evidence>
<organism evidence="4 5">
    <name type="scientific">Candidatus Ozemobacter sibiricus</name>
    <dbReference type="NCBI Taxonomy" id="2268124"/>
    <lineage>
        <taxon>Bacteria</taxon>
        <taxon>Candidatus Ozemobacteria</taxon>
        <taxon>Candidatus Ozemobacterales</taxon>
        <taxon>Candidatus Ozemobacteraceae</taxon>
        <taxon>Candidatus Ozemobacter</taxon>
    </lineage>
</organism>
<comment type="caution">
    <text evidence="4">The sequence shown here is derived from an EMBL/GenBank/DDBJ whole genome shotgun (WGS) entry which is preliminary data.</text>
</comment>
<dbReference type="Proteomes" id="UP000252355">
    <property type="component" value="Unassembled WGS sequence"/>
</dbReference>
<evidence type="ECO:0000259" key="3">
    <source>
        <dbReference type="PROSITE" id="PS51352"/>
    </source>
</evidence>
<dbReference type="InterPro" id="IPR013766">
    <property type="entry name" value="Thioredoxin_domain"/>
</dbReference>
<dbReference type="InterPro" id="IPR036249">
    <property type="entry name" value="Thioredoxin-like_sf"/>
</dbReference>
<feature type="domain" description="Thioredoxin" evidence="3">
    <location>
        <begin position="63"/>
        <end position="176"/>
    </location>
</feature>
<dbReference type="GO" id="GO:0045454">
    <property type="term" value="P:cell redox homeostasis"/>
    <property type="evidence" value="ECO:0007669"/>
    <property type="project" value="TreeGrafter"/>
</dbReference>
<dbReference type="CDD" id="cd02947">
    <property type="entry name" value="TRX_family"/>
    <property type="match status" value="1"/>
</dbReference>
<dbReference type="PANTHER" id="PTHR45663">
    <property type="entry name" value="GEO12009P1"/>
    <property type="match status" value="1"/>
</dbReference>
<protein>
    <submittedName>
        <fullName evidence="4">Thioredoxin</fullName>
    </submittedName>
</protein>
<dbReference type="PANTHER" id="PTHR45663:SF11">
    <property type="entry name" value="GEO12009P1"/>
    <property type="match status" value="1"/>
</dbReference>
<accession>A0A367ZV71</accession>
<feature type="chain" id="PRO_5016992406" evidence="2">
    <location>
        <begin position="27"/>
        <end position="181"/>
    </location>
</feature>
<dbReference type="GO" id="GO:0015035">
    <property type="term" value="F:protein-disulfide reductase activity"/>
    <property type="evidence" value="ECO:0007669"/>
    <property type="project" value="TreeGrafter"/>
</dbReference>